<protein>
    <submittedName>
        <fullName evidence="2">Uncharacterized protein</fullName>
    </submittedName>
</protein>
<feature type="compositionally biased region" description="Basic and acidic residues" evidence="1">
    <location>
        <begin position="185"/>
        <end position="203"/>
    </location>
</feature>
<feature type="region of interest" description="Disordered" evidence="1">
    <location>
        <begin position="1"/>
        <end position="24"/>
    </location>
</feature>
<accession>A0A2R6XNA0</accession>
<dbReference type="AlphaFoldDB" id="A0A2R6XNA0"/>
<feature type="compositionally biased region" description="Basic and acidic residues" evidence="1">
    <location>
        <begin position="218"/>
        <end position="231"/>
    </location>
</feature>
<proteinExistence type="predicted"/>
<evidence type="ECO:0000256" key="1">
    <source>
        <dbReference type="SAM" id="MobiDB-lite"/>
    </source>
</evidence>
<feature type="compositionally biased region" description="Basic and acidic residues" evidence="1">
    <location>
        <begin position="94"/>
        <end position="109"/>
    </location>
</feature>
<feature type="compositionally biased region" description="Basic and acidic residues" evidence="1">
    <location>
        <begin position="1"/>
        <end position="14"/>
    </location>
</feature>
<organism evidence="2 3">
    <name type="scientific">Marchantia polymorpha</name>
    <name type="common">Common liverwort</name>
    <name type="synonym">Marchantia aquatica</name>
    <dbReference type="NCBI Taxonomy" id="3197"/>
    <lineage>
        <taxon>Eukaryota</taxon>
        <taxon>Viridiplantae</taxon>
        <taxon>Streptophyta</taxon>
        <taxon>Embryophyta</taxon>
        <taxon>Marchantiophyta</taxon>
        <taxon>Marchantiopsida</taxon>
        <taxon>Marchantiidae</taxon>
        <taxon>Marchantiales</taxon>
        <taxon>Marchantiaceae</taxon>
        <taxon>Marchantia</taxon>
    </lineage>
</organism>
<dbReference type="Proteomes" id="UP000244005">
    <property type="component" value="Unassembled WGS sequence"/>
</dbReference>
<dbReference type="EMBL" id="KZ772679">
    <property type="protein sequence ID" value="PTQ47582.1"/>
    <property type="molecule type" value="Genomic_DNA"/>
</dbReference>
<feature type="region of interest" description="Disordered" evidence="1">
    <location>
        <begin position="53"/>
        <end position="110"/>
    </location>
</feature>
<evidence type="ECO:0000313" key="3">
    <source>
        <dbReference type="Proteomes" id="UP000244005"/>
    </source>
</evidence>
<reference evidence="3" key="1">
    <citation type="journal article" date="2017" name="Cell">
        <title>Insights into land plant evolution garnered from the Marchantia polymorpha genome.</title>
        <authorList>
            <person name="Bowman J.L."/>
            <person name="Kohchi T."/>
            <person name="Yamato K.T."/>
            <person name="Jenkins J."/>
            <person name="Shu S."/>
            <person name="Ishizaki K."/>
            <person name="Yamaoka S."/>
            <person name="Nishihama R."/>
            <person name="Nakamura Y."/>
            <person name="Berger F."/>
            <person name="Adam C."/>
            <person name="Aki S.S."/>
            <person name="Althoff F."/>
            <person name="Araki T."/>
            <person name="Arteaga-Vazquez M.A."/>
            <person name="Balasubrmanian S."/>
            <person name="Barry K."/>
            <person name="Bauer D."/>
            <person name="Boehm C.R."/>
            <person name="Briginshaw L."/>
            <person name="Caballero-Perez J."/>
            <person name="Catarino B."/>
            <person name="Chen F."/>
            <person name="Chiyoda S."/>
            <person name="Chovatia M."/>
            <person name="Davies K.M."/>
            <person name="Delmans M."/>
            <person name="Demura T."/>
            <person name="Dierschke T."/>
            <person name="Dolan L."/>
            <person name="Dorantes-Acosta A.E."/>
            <person name="Eklund D.M."/>
            <person name="Florent S.N."/>
            <person name="Flores-Sandoval E."/>
            <person name="Fujiyama A."/>
            <person name="Fukuzawa H."/>
            <person name="Galik B."/>
            <person name="Grimanelli D."/>
            <person name="Grimwood J."/>
            <person name="Grossniklaus U."/>
            <person name="Hamada T."/>
            <person name="Haseloff J."/>
            <person name="Hetherington A.J."/>
            <person name="Higo A."/>
            <person name="Hirakawa Y."/>
            <person name="Hundley H.N."/>
            <person name="Ikeda Y."/>
            <person name="Inoue K."/>
            <person name="Inoue S.I."/>
            <person name="Ishida S."/>
            <person name="Jia Q."/>
            <person name="Kakita M."/>
            <person name="Kanazawa T."/>
            <person name="Kawai Y."/>
            <person name="Kawashima T."/>
            <person name="Kennedy M."/>
            <person name="Kinose K."/>
            <person name="Kinoshita T."/>
            <person name="Kohara Y."/>
            <person name="Koide E."/>
            <person name="Komatsu K."/>
            <person name="Kopischke S."/>
            <person name="Kubo M."/>
            <person name="Kyozuka J."/>
            <person name="Lagercrantz U."/>
            <person name="Lin S.S."/>
            <person name="Lindquist E."/>
            <person name="Lipzen A.M."/>
            <person name="Lu C.W."/>
            <person name="De Luna E."/>
            <person name="Martienssen R.A."/>
            <person name="Minamino N."/>
            <person name="Mizutani M."/>
            <person name="Mizutani M."/>
            <person name="Mochizuki N."/>
            <person name="Monte I."/>
            <person name="Mosher R."/>
            <person name="Nagasaki H."/>
            <person name="Nakagami H."/>
            <person name="Naramoto S."/>
            <person name="Nishitani K."/>
            <person name="Ohtani M."/>
            <person name="Okamoto T."/>
            <person name="Okumura M."/>
            <person name="Phillips J."/>
            <person name="Pollak B."/>
            <person name="Reinders A."/>
            <person name="Rovekamp M."/>
            <person name="Sano R."/>
            <person name="Sawa S."/>
            <person name="Schmid M.W."/>
            <person name="Shirakawa M."/>
            <person name="Solano R."/>
            <person name="Spunde A."/>
            <person name="Suetsugu N."/>
            <person name="Sugano S."/>
            <person name="Sugiyama A."/>
            <person name="Sun R."/>
            <person name="Suzuki Y."/>
            <person name="Takenaka M."/>
            <person name="Takezawa D."/>
            <person name="Tomogane H."/>
            <person name="Tsuzuki M."/>
            <person name="Ueda T."/>
            <person name="Umeda M."/>
            <person name="Ward J.M."/>
            <person name="Watanabe Y."/>
            <person name="Yazaki K."/>
            <person name="Yokoyama R."/>
            <person name="Yoshitake Y."/>
            <person name="Yotsui I."/>
            <person name="Zachgo S."/>
            <person name="Schmutz J."/>
        </authorList>
    </citation>
    <scope>NUCLEOTIDE SEQUENCE [LARGE SCALE GENOMIC DNA]</scope>
    <source>
        <strain evidence="3">Tak-1</strain>
    </source>
</reference>
<feature type="region of interest" description="Disordered" evidence="1">
    <location>
        <begin position="162"/>
        <end position="231"/>
    </location>
</feature>
<feature type="region of interest" description="Disordered" evidence="1">
    <location>
        <begin position="135"/>
        <end position="154"/>
    </location>
</feature>
<feature type="compositionally biased region" description="Gly residues" evidence="1">
    <location>
        <begin position="168"/>
        <end position="179"/>
    </location>
</feature>
<keyword evidence="3" id="KW-1185">Reference proteome</keyword>
<sequence>MIRPVSADRPKRGSDSSSSVASTHRVPHMWTLCSLAADPITTVPSKRWPQIHLRIVHTHRSPKPGQGVDNSDRREQPRASGGEDSSVAMAGGPARRDDSEASPESERGVAGRSARFSCALLCCGVLSRLRAGRGDARALRGGGGEVRGGSKGEMVRGEAQWGFAPTGERGGVGGGGGPGMDPVEESERARSRAREDGAEDGRAVRSWWTEATEEEDEERRRDVDIGSRLEI</sequence>
<evidence type="ECO:0000313" key="2">
    <source>
        <dbReference type="EMBL" id="PTQ47582.1"/>
    </source>
</evidence>
<gene>
    <name evidence="2" type="ORF">MARPO_0007s0037</name>
</gene>
<name>A0A2R6XNA0_MARPO</name>